<dbReference type="AlphaFoldDB" id="A0A2H0WW21"/>
<accession>A0A2H0WW21</accession>
<sequence>VLLPVLVEATVPVKKVPAVLVVPVVEEAVLVPRVIKLAEPATPLPLPLSKVMPVVLLLTLLVPIVVVLGVVALALSVIII</sequence>
<comment type="caution">
    <text evidence="2">The sequence shown here is derived from an EMBL/GenBank/DDBJ whole genome shotgun (WGS) entry which is preliminary data.</text>
</comment>
<feature type="transmembrane region" description="Helical" evidence="1">
    <location>
        <begin position="54"/>
        <end position="79"/>
    </location>
</feature>
<evidence type="ECO:0000313" key="3">
    <source>
        <dbReference type="Proteomes" id="UP000231198"/>
    </source>
</evidence>
<proteinExistence type="predicted"/>
<name>A0A2H0WW21_9BACT</name>
<feature type="non-terminal residue" evidence="2">
    <location>
        <position position="1"/>
    </location>
</feature>
<dbReference type="EMBL" id="PEZG01000006">
    <property type="protein sequence ID" value="PIS16089.1"/>
    <property type="molecule type" value="Genomic_DNA"/>
</dbReference>
<dbReference type="Proteomes" id="UP000231198">
    <property type="component" value="Unassembled WGS sequence"/>
</dbReference>
<gene>
    <name evidence="2" type="ORF">COT62_00185</name>
</gene>
<evidence type="ECO:0000313" key="2">
    <source>
        <dbReference type="EMBL" id="PIS16089.1"/>
    </source>
</evidence>
<protein>
    <submittedName>
        <fullName evidence="2">Uncharacterized protein</fullName>
    </submittedName>
</protein>
<keyword evidence="1" id="KW-0812">Transmembrane</keyword>
<organism evidence="2 3">
    <name type="scientific">Candidatus Roizmanbacteria bacterium CG09_land_8_20_14_0_10_41_9</name>
    <dbReference type="NCBI Taxonomy" id="1974850"/>
    <lineage>
        <taxon>Bacteria</taxon>
        <taxon>Candidatus Roizmaniibacteriota</taxon>
    </lineage>
</organism>
<reference evidence="3" key="1">
    <citation type="submission" date="2017-09" db="EMBL/GenBank/DDBJ databases">
        <title>Depth-based differentiation of microbial function through sediment-hosted aquifers and enrichment of novel symbionts in the deep terrestrial subsurface.</title>
        <authorList>
            <person name="Probst A.J."/>
            <person name="Ladd B."/>
            <person name="Jarett J.K."/>
            <person name="Geller-Mcgrath D.E."/>
            <person name="Sieber C.M.K."/>
            <person name="Emerson J.B."/>
            <person name="Anantharaman K."/>
            <person name="Thomas B.C."/>
            <person name="Malmstrom R."/>
            <person name="Stieglmeier M."/>
            <person name="Klingl A."/>
            <person name="Woyke T."/>
            <person name="Ryan C.M."/>
            <person name="Banfield J.F."/>
        </authorList>
    </citation>
    <scope>NUCLEOTIDE SEQUENCE [LARGE SCALE GENOMIC DNA]</scope>
</reference>
<evidence type="ECO:0000256" key="1">
    <source>
        <dbReference type="SAM" id="Phobius"/>
    </source>
</evidence>
<keyword evidence="1" id="KW-1133">Transmembrane helix</keyword>
<keyword evidence="1" id="KW-0472">Membrane</keyword>